<dbReference type="AlphaFoldDB" id="A0A8H3UJV0"/>
<comment type="subcellular location">
    <subcellularLocation>
        <location evidence="1">Membrane</location>
        <topology evidence="1">Multi-pass membrane protein</topology>
    </subcellularLocation>
</comment>
<dbReference type="InterPro" id="IPR011701">
    <property type="entry name" value="MFS"/>
</dbReference>
<accession>A0A8H3UJV0</accession>
<feature type="transmembrane region" description="Helical" evidence="6">
    <location>
        <begin position="80"/>
        <end position="100"/>
    </location>
</feature>
<dbReference type="GO" id="GO:0016020">
    <property type="term" value="C:membrane"/>
    <property type="evidence" value="ECO:0007669"/>
    <property type="project" value="UniProtKB-SubCell"/>
</dbReference>
<dbReference type="PANTHER" id="PTHR43791:SF97">
    <property type="entry name" value="ALLANTOATE TRANSPORTER, PUTATIVE (AFU_ORTHOLOGUE AFUA_1G14700)-RELATED"/>
    <property type="match status" value="1"/>
</dbReference>
<evidence type="ECO:0000259" key="7">
    <source>
        <dbReference type="PROSITE" id="PS50850"/>
    </source>
</evidence>
<feature type="transmembrane region" description="Helical" evidence="6">
    <location>
        <begin position="239"/>
        <end position="261"/>
    </location>
</feature>
<protein>
    <recommendedName>
        <fullName evidence="7">Major facilitator superfamily (MFS) profile domain-containing protein</fullName>
    </recommendedName>
</protein>
<comment type="caution">
    <text evidence="8">The sequence shown here is derived from an EMBL/GenBank/DDBJ whole genome shotgun (WGS) entry which is preliminary data.</text>
</comment>
<feature type="transmembrane region" description="Helical" evidence="6">
    <location>
        <begin position="306"/>
        <end position="327"/>
    </location>
</feature>
<evidence type="ECO:0000256" key="1">
    <source>
        <dbReference type="ARBA" id="ARBA00004141"/>
    </source>
</evidence>
<gene>
    <name evidence="8" type="ORF">BLS_004183</name>
</gene>
<keyword evidence="4 6" id="KW-1133">Transmembrane helix</keyword>
<dbReference type="SUPFAM" id="SSF103473">
    <property type="entry name" value="MFS general substrate transporter"/>
    <property type="match status" value="1"/>
</dbReference>
<dbReference type="EMBL" id="WNWQ01000274">
    <property type="protein sequence ID" value="KAE9972092.1"/>
    <property type="molecule type" value="Genomic_DNA"/>
</dbReference>
<evidence type="ECO:0000256" key="3">
    <source>
        <dbReference type="ARBA" id="ARBA00022692"/>
    </source>
</evidence>
<sequence>MSHAATNNFAGLAAVRTFLGVFEASINPGTMLIFSMWYTRQEQPFRMGIWVGSAGLGYVLAGIASFGIGHISGSLSSWRYMFLIWGVVTTSWGIVIFFLLPDNPLDAGFLTEAERRGVVDRIKDNETGIENRKFKKEQFIEAMFDLKTWLLFIFAVASNSPNGGLTTFQGLIIKGMGFSTLRTTLIQMPSGAVQLVVCVVATYAVSQFKNARLATMLICLLPFLAGTIGTWIIPQYIPYGRLVCLWISFTYTATWTLSMSVATANTAGHTKKITTNAALLIGYCLGNFIGPFFFITDQAPRYNLGVAMMFFCVGVQVLSIGGIWFLLWKRNRERDAGEKDGVDNGVDNMVEGFEMGLQDMTDLQNKHFRYVY</sequence>
<organism evidence="8 9">
    <name type="scientific">Venturia inaequalis</name>
    <name type="common">Apple scab fungus</name>
    <dbReference type="NCBI Taxonomy" id="5025"/>
    <lineage>
        <taxon>Eukaryota</taxon>
        <taxon>Fungi</taxon>
        <taxon>Dikarya</taxon>
        <taxon>Ascomycota</taxon>
        <taxon>Pezizomycotina</taxon>
        <taxon>Dothideomycetes</taxon>
        <taxon>Pleosporomycetidae</taxon>
        <taxon>Venturiales</taxon>
        <taxon>Venturiaceae</taxon>
        <taxon>Venturia</taxon>
    </lineage>
</organism>
<keyword evidence="3 6" id="KW-0812">Transmembrane</keyword>
<evidence type="ECO:0000256" key="2">
    <source>
        <dbReference type="ARBA" id="ARBA00022448"/>
    </source>
</evidence>
<dbReference type="PROSITE" id="PS50850">
    <property type="entry name" value="MFS"/>
    <property type="match status" value="1"/>
</dbReference>
<feature type="transmembrane region" description="Helical" evidence="6">
    <location>
        <begin position="48"/>
        <end position="68"/>
    </location>
</feature>
<dbReference type="Gene3D" id="1.20.1250.20">
    <property type="entry name" value="MFS general substrate transporter like domains"/>
    <property type="match status" value="2"/>
</dbReference>
<feature type="transmembrane region" description="Helical" evidence="6">
    <location>
        <begin position="186"/>
        <end position="206"/>
    </location>
</feature>
<dbReference type="InterPro" id="IPR036259">
    <property type="entry name" value="MFS_trans_sf"/>
</dbReference>
<evidence type="ECO:0000313" key="8">
    <source>
        <dbReference type="EMBL" id="KAE9972092.1"/>
    </source>
</evidence>
<keyword evidence="2" id="KW-0813">Transport</keyword>
<dbReference type="GO" id="GO:0022857">
    <property type="term" value="F:transmembrane transporter activity"/>
    <property type="evidence" value="ECO:0007669"/>
    <property type="project" value="InterPro"/>
</dbReference>
<evidence type="ECO:0000256" key="5">
    <source>
        <dbReference type="ARBA" id="ARBA00023136"/>
    </source>
</evidence>
<reference evidence="8 9" key="1">
    <citation type="submission" date="2019-11" db="EMBL/GenBank/DDBJ databases">
        <title>Venturia inaequalis Genome Resource.</title>
        <authorList>
            <person name="Lichtner F.J."/>
        </authorList>
    </citation>
    <scope>NUCLEOTIDE SEQUENCE [LARGE SCALE GENOMIC DNA]</scope>
    <source>
        <strain evidence="8">Bline_iso_100314</strain>
    </source>
</reference>
<proteinExistence type="predicted"/>
<name>A0A8H3UJV0_VENIN</name>
<evidence type="ECO:0000313" key="9">
    <source>
        <dbReference type="Proteomes" id="UP000433883"/>
    </source>
</evidence>
<evidence type="ECO:0000256" key="6">
    <source>
        <dbReference type="SAM" id="Phobius"/>
    </source>
</evidence>
<dbReference type="Proteomes" id="UP000433883">
    <property type="component" value="Unassembled WGS sequence"/>
</dbReference>
<evidence type="ECO:0000256" key="4">
    <source>
        <dbReference type="ARBA" id="ARBA00022989"/>
    </source>
</evidence>
<keyword evidence="5 6" id="KW-0472">Membrane</keyword>
<dbReference type="InterPro" id="IPR020846">
    <property type="entry name" value="MFS_dom"/>
</dbReference>
<feature type="domain" description="Major facilitator superfamily (MFS) profile" evidence="7">
    <location>
        <begin position="1"/>
        <end position="331"/>
    </location>
</feature>
<feature type="transmembrane region" description="Helical" evidence="6">
    <location>
        <begin position="273"/>
        <end position="294"/>
    </location>
</feature>
<feature type="transmembrane region" description="Helical" evidence="6">
    <location>
        <begin position="213"/>
        <end position="233"/>
    </location>
</feature>
<dbReference type="Pfam" id="PF07690">
    <property type="entry name" value="MFS_1"/>
    <property type="match status" value="1"/>
</dbReference>
<dbReference type="PANTHER" id="PTHR43791">
    <property type="entry name" value="PERMEASE-RELATED"/>
    <property type="match status" value="1"/>
</dbReference>